<evidence type="ECO:0000256" key="7">
    <source>
        <dbReference type="SAM" id="MobiDB-lite"/>
    </source>
</evidence>
<evidence type="ECO:0000256" key="6">
    <source>
        <dbReference type="RuleBase" id="RU000304"/>
    </source>
</evidence>
<dbReference type="FunCoup" id="A0A1U8B0V7">
    <property type="interactions" value="513"/>
</dbReference>
<dbReference type="OrthoDB" id="8693905at2759"/>
<keyword evidence="3" id="KW-0418">Kinase</keyword>
<protein>
    <submittedName>
        <fullName evidence="10">Mitogen-activated protein kinase kinase kinase NPK1-like</fullName>
    </submittedName>
</protein>
<dbReference type="InterPro" id="IPR011009">
    <property type="entry name" value="Kinase-like_dom_sf"/>
</dbReference>
<evidence type="ECO:0000256" key="3">
    <source>
        <dbReference type="ARBA" id="ARBA00022777"/>
    </source>
</evidence>
<gene>
    <name evidence="10" type="primary">LOC104606120</name>
</gene>
<keyword evidence="4 5" id="KW-0067">ATP-binding</keyword>
<dbReference type="PROSITE" id="PS00108">
    <property type="entry name" value="PROTEIN_KINASE_ST"/>
    <property type="match status" value="1"/>
</dbReference>
<feature type="binding site" evidence="5">
    <location>
        <position position="38"/>
    </location>
    <ligand>
        <name>ATP</name>
        <dbReference type="ChEBI" id="CHEBI:30616"/>
    </ligand>
</feature>
<evidence type="ECO:0000256" key="5">
    <source>
        <dbReference type="PROSITE-ProRule" id="PRU10141"/>
    </source>
</evidence>
<dbReference type="CDD" id="cd06606">
    <property type="entry name" value="STKc_MAPKKK"/>
    <property type="match status" value="1"/>
</dbReference>
<dbReference type="SUPFAM" id="SSF56112">
    <property type="entry name" value="Protein kinase-like (PK-like)"/>
    <property type="match status" value="1"/>
</dbReference>
<keyword evidence="6" id="KW-0723">Serine/threonine-protein kinase</keyword>
<dbReference type="InterPro" id="IPR052751">
    <property type="entry name" value="Plant_MAPKKK"/>
</dbReference>
<feature type="region of interest" description="Disordered" evidence="7">
    <location>
        <begin position="308"/>
        <end position="346"/>
    </location>
</feature>
<dbReference type="GO" id="GO:0007165">
    <property type="term" value="P:signal transduction"/>
    <property type="evidence" value="ECO:0000318"/>
    <property type="project" value="GO_Central"/>
</dbReference>
<evidence type="ECO:0000256" key="4">
    <source>
        <dbReference type="ARBA" id="ARBA00022840"/>
    </source>
</evidence>
<dbReference type="GO" id="GO:0005524">
    <property type="term" value="F:ATP binding"/>
    <property type="evidence" value="ECO:0007669"/>
    <property type="project" value="UniProtKB-UniRule"/>
</dbReference>
<comment type="similarity">
    <text evidence="6">Belongs to the protein kinase superfamily.</text>
</comment>
<evidence type="ECO:0000313" key="10">
    <source>
        <dbReference type="RefSeq" id="XP_010269485.1"/>
    </source>
</evidence>
<keyword evidence="1" id="KW-0808">Transferase</keyword>
<sequence>MEWTRGKPVGRGSFSTVSLAVPRSGCSITKFPPLMAVKSAFASKSSSLRMEKEILTHLRGCPQILHCFGDDLTVENGNQIYNIFLEYAPTGSLADLLKISGGLFVESDVRRYARSILRGLRCIHANGYVHCDIKPQNILVCSYPDGSNGVKIADFGLAKTAGNEKRRTEGGVSELRGTPLYMSPESIARNEHEAPADIWALGCAVLEMVLGKPAWRCRASEEVVALLYRIGFGEEVPEIPAELSAEGRDFIEKCFIKDPRKRWTAEMLLNHPFVAEDTVSLSECEKQSPSPRSAFDFPEWNSLRSSVSNSVDSSSSSPVSSSSSDSLTCCEEEEKDQSDSPRYSASRIREVATGQVSNWSTSDGWVTVREAESSVSLVGQ</sequence>
<dbReference type="PROSITE" id="PS00107">
    <property type="entry name" value="PROTEIN_KINASE_ATP"/>
    <property type="match status" value="1"/>
</dbReference>
<dbReference type="InterPro" id="IPR008271">
    <property type="entry name" value="Ser/Thr_kinase_AS"/>
</dbReference>
<dbReference type="GeneID" id="104606120"/>
<dbReference type="KEGG" id="nnu:104606120"/>
<dbReference type="RefSeq" id="XP_010269485.1">
    <property type="nucleotide sequence ID" value="XM_010271183.2"/>
</dbReference>
<evidence type="ECO:0000259" key="8">
    <source>
        <dbReference type="PROSITE" id="PS50011"/>
    </source>
</evidence>
<organism evidence="9 10">
    <name type="scientific">Nelumbo nucifera</name>
    <name type="common">Sacred lotus</name>
    <dbReference type="NCBI Taxonomy" id="4432"/>
    <lineage>
        <taxon>Eukaryota</taxon>
        <taxon>Viridiplantae</taxon>
        <taxon>Streptophyta</taxon>
        <taxon>Embryophyta</taxon>
        <taxon>Tracheophyta</taxon>
        <taxon>Spermatophyta</taxon>
        <taxon>Magnoliopsida</taxon>
        <taxon>Proteales</taxon>
        <taxon>Nelumbonaceae</taxon>
        <taxon>Nelumbo</taxon>
    </lineage>
</organism>
<dbReference type="SMART" id="SM00220">
    <property type="entry name" value="S_TKc"/>
    <property type="match status" value="1"/>
</dbReference>
<dbReference type="PANTHER" id="PTHR48011:SF18">
    <property type="entry name" value="MITOGEN-ACTIVATED PROTEIN KINASE KINASE KINASE 19-RELATED"/>
    <property type="match status" value="1"/>
</dbReference>
<evidence type="ECO:0000313" key="9">
    <source>
        <dbReference type="Proteomes" id="UP000189703"/>
    </source>
</evidence>
<keyword evidence="9" id="KW-1185">Reference proteome</keyword>
<dbReference type="InterPro" id="IPR017441">
    <property type="entry name" value="Protein_kinase_ATP_BS"/>
</dbReference>
<dbReference type="InParanoid" id="A0A1U8B0V7"/>
<dbReference type="PROSITE" id="PS50011">
    <property type="entry name" value="PROTEIN_KINASE_DOM"/>
    <property type="match status" value="1"/>
</dbReference>
<feature type="domain" description="Protein kinase" evidence="8">
    <location>
        <begin position="3"/>
        <end position="274"/>
    </location>
</feature>
<dbReference type="Proteomes" id="UP000189703">
    <property type="component" value="Unplaced"/>
</dbReference>
<evidence type="ECO:0000256" key="2">
    <source>
        <dbReference type="ARBA" id="ARBA00022741"/>
    </source>
</evidence>
<feature type="compositionally biased region" description="Low complexity" evidence="7">
    <location>
        <begin position="308"/>
        <end position="326"/>
    </location>
</feature>
<accession>A0A1U8B0V7</accession>
<name>A0A1U8B0V7_NELNU</name>
<dbReference type="Gene3D" id="1.10.510.10">
    <property type="entry name" value="Transferase(Phosphotransferase) domain 1"/>
    <property type="match status" value="1"/>
</dbReference>
<dbReference type="GO" id="GO:0004674">
    <property type="term" value="F:protein serine/threonine kinase activity"/>
    <property type="evidence" value="ECO:0007669"/>
    <property type="project" value="UniProtKB-KW"/>
</dbReference>
<reference evidence="10" key="1">
    <citation type="submission" date="2025-08" db="UniProtKB">
        <authorList>
            <consortium name="RefSeq"/>
        </authorList>
    </citation>
    <scope>IDENTIFICATION</scope>
</reference>
<dbReference type="PANTHER" id="PTHR48011">
    <property type="entry name" value="CCR4-NOT TRANSCRIPTIONAL COMPLEX SUBUNIT CAF120-RELATED"/>
    <property type="match status" value="1"/>
</dbReference>
<dbReference type="Pfam" id="PF00069">
    <property type="entry name" value="Pkinase"/>
    <property type="match status" value="1"/>
</dbReference>
<dbReference type="InterPro" id="IPR000719">
    <property type="entry name" value="Prot_kinase_dom"/>
</dbReference>
<keyword evidence="2 5" id="KW-0547">Nucleotide-binding</keyword>
<dbReference type="GO" id="GO:0004672">
    <property type="term" value="F:protein kinase activity"/>
    <property type="evidence" value="ECO:0000318"/>
    <property type="project" value="GO_Central"/>
</dbReference>
<dbReference type="eggNOG" id="KOG0198">
    <property type="taxonomic scope" value="Eukaryota"/>
</dbReference>
<dbReference type="AlphaFoldDB" id="A0A1U8B0V7"/>
<evidence type="ECO:0000256" key="1">
    <source>
        <dbReference type="ARBA" id="ARBA00022679"/>
    </source>
</evidence>
<dbReference type="STRING" id="4432.A0A1U8B0V7"/>
<proteinExistence type="inferred from homology"/>
<dbReference type="OMA" id="RIHSKGF"/>